<reference evidence="2 3" key="1">
    <citation type="submission" date="2017-04" db="EMBL/GenBank/DDBJ databases">
        <authorList>
            <person name="Afonso C.L."/>
            <person name="Miller P.J."/>
            <person name="Scott M.A."/>
            <person name="Spackman E."/>
            <person name="Goraichik I."/>
            <person name="Dimitrov K.M."/>
            <person name="Suarez D.L."/>
            <person name="Swayne D.E."/>
        </authorList>
    </citation>
    <scope>NUCLEOTIDE SEQUENCE [LARGE SCALE GENOMIC DNA]</scope>
    <source>
        <strain evidence="2 3">A2P</strain>
    </source>
</reference>
<evidence type="ECO:0000256" key="1">
    <source>
        <dbReference type="SAM" id="SignalP"/>
    </source>
</evidence>
<dbReference type="Proteomes" id="UP000192936">
    <property type="component" value="Unassembled WGS sequence"/>
</dbReference>
<dbReference type="RefSeq" id="WP_085084855.1">
    <property type="nucleotide sequence ID" value="NZ_FXAK01000003.1"/>
</dbReference>
<evidence type="ECO:0000313" key="2">
    <source>
        <dbReference type="EMBL" id="SMF39939.1"/>
    </source>
</evidence>
<evidence type="ECO:0000313" key="3">
    <source>
        <dbReference type="Proteomes" id="UP000192936"/>
    </source>
</evidence>
<feature type="signal peptide" evidence="1">
    <location>
        <begin position="1"/>
        <end position="25"/>
    </location>
</feature>
<dbReference type="AlphaFoldDB" id="A0A1X7EUK8"/>
<organism evidence="2 3">
    <name type="scientific">Azospirillum oryzae</name>
    <dbReference type="NCBI Taxonomy" id="286727"/>
    <lineage>
        <taxon>Bacteria</taxon>
        <taxon>Pseudomonadati</taxon>
        <taxon>Pseudomonadota</taxon>
        <taxon>Alphaproteobacteria</taxon>
        <taxon>Rhodospirillales</taxon>
        <taxon>Azospirillaceae</taxon>
        <taxon>Azospirillum</taxon>
    </lineage>
</organism>
<keyword evidence="1" id="KW-0732">Signal</keyword>
<accession>A0A1X7EUK8</accession>
<name>A0A1X7EUK8_9PROT</name>
<sequence>MGIRFVAIPLLAAAMMGGIGSYASAQQAAAPAVRATIFVPAQPEPGAAFKPIMVMESEPDGKSMQTLLSDPHTLHRAIVRFPDGREEVWQAYACVNGSVTGVTMGPLGQELRCSDGYTMQK</sequence>
<dbReference type="EMBL" id="FXAK01000003">
    <property type="protein sequence ID" value="SMF39939.1"/>
    <property type="molecule type" value="Genomic_DNA"/>
</dbReference>
<feature type="chain" id="PRO_5011965117" evidence="1">
    <location>
        <begin position="26"/>
        <end position="121"/>
    </location>
</feature>
<protein>
    <submittedName>
        <fullName evidence="2">Uncharacterized protein</fullName>
    </submittedName>
</protein>
<gene>
    <name evidence="2" type="ORF">SAMN02982917_2020</name>
</gene>
<proteinExistence type="predicted"/>